<keyword evidence="4" id="KW-1185">Reference proteome</keyword>
<sequence>MAQNRQNYDNLNAEPTGRGMPKSNERNERSYLSSEQTSPSSSYREAQSPPIVPRETEMLTVDRKWKVEQEIVDRLVGKGGPSGLVPLAKWLATILMGGGVLFLLICSF</sequence>
<organism evidence="3 4">
    <name type="scientific">Plakobranchus ocellatus</name>
    <dbReference type="NCBI Taxonomy" id="259542"/>
    <lineage>
        <taxon>Eukaryota</taxon>
        <taxon>Metazoa</taxon>
        <taxon>Spiralia</taxon>
        <taxon>Lophotrochozoa</taxon>
        <taxon>Mollusca</taxon>
        <taxon>Gastropoda</taxon>
        <taxon>Heterobranchia</taxon>
        <taxon>Euthyneura</taxon>
        <taxon>Panpulmonata</taxon>
        <taxon>Sacoglossa</taxon>
        <taxon>Placobranchoidea</taxon>
        <taxon>Plakobranchidae</taxon>
        <taxon>Plakobranchus</taxon>
    </lineage>
</organism>
<feature type="compositionally biased region" description="Polar residues" evidence="1">
    <location>
        <begin position="30"/>
        <end position="45"/>
    </location>
</feature>
<reference evidence="3 4" key="1">
    <citation type="journal article" date="2021" name="Elife">
        <title>Chloroplast acquisition without the gene transfer in kleptoplastic sea slugs, Plakobranchus ocellatus.</title>
        <authorList>
            <person name="Maeda T."/>
            <person name="Takahashi S."/>
            <person name="Yoshida T."/>
            <person name="Shimamura S."/>
            <person name="Takaki Y."/>
            <person name="Nagai Y."/>
            <person name="Toyoda A."/>
            <person name="Suzuki Y."/>
            <person name="Arimoto A."/>
            <person name="Ishii H."/>
            <person name="Satoh N."/>
            <person name="Nishiyama T."/>
            <person name="Hasebe M."/>
            <person name="Maruyama T."/>
            <person name="Minagawa J."/>
            <person name="Obokata J."/>
            <person name="Shigenobu S."/>
        </authorList>
    </citation>
    <scope>NUCLEOTIDE SEQUENCE [LARGE SCALE GENOMIC DNA]</scope>
</reference>
<proteinExistence type="predicted"/>
<feature type="compositionally biased region" description="Polar residues" evidence="1">
    <location>
        <begin position="1"/>
        <end position="10"/>
    </location>
</feature>
<dbReference type="Proteomes" id="UP000735302">
    <property type="component" value="Unassembled WGS sequence"/>
</dbReference>
<keyword evidence="2" id="KW-0812">Transmembrane</keyword>
<keyword evidence="2" id="KW-0472">Membrane</keyword>
<feature type="region of interest" description="Disordered" evidence="1">
    <location>
        <begin position="1"/>
        <end position="57"/>
    </location>
</feature>
<feature type="transmembrane region" description="Helical" evidence="2">
    <location>
        <begin position="87"/>
        <end position="106"/>
    </location>
</feature>
<protein>
    <submittedName>
        <fullName evidence="3">Uncharacterized protein</fullName>
    </submittedName>
</protein>
<gene>
    <name evidence="3" type="ORF">PoB_006880700</name>
</gene>
<dbReference type="AlphaFoldDB" id="A0AAV4DDH0"/>
<evidence type="ECO:0000313" key="3">
    <source>
        <dbReference type="EMBL" id="GFO42302.1"/>
    </source>
</evidence>
<name>A0AAV4DDH0_9GAST</name>
<comment type="caution">
    <text evidence="3">The sequence shown here is derived from an EMBL/GenBank/DDBJ whole genome shotgun (WGS) entry which is preliminary data.</text>
</comment>
<evidence type="ECO:0000256" key="1">
    <source>
        <dbReference type="SAM" id="MobiDB-lite"/>
    </source>
</evidence>
<evidence type="ECO:0000313" key="4">
    <source>
        <dbReference type="Proteomes" id="UP000735302"/>
    </source>
</evidence>
<accession>A0AAV4DDH0</accession>
<evidence type="ECO:0000256" key="2">
    <source>
        <dbReference type="SAM" id="Phobius"/>
    </source>
</evidence>
<dbReference type="EMBL" id="BLXT01007780">
    <property type="protein sequence ID" value="GFO42302.1"/>
    <property type="molecule type" value="Genomic_DNA"/>
</dbReference>
<keyword evidence="2" id="KW-1133">Transmembrane helix</keyword>